<keyword evidence="1" id="KW-1133">Transmembrane helix</keyword>
<reference evidence="2 3" key="1">
    <citation type="journal article" date="2019" name="Nat. Microbiol.">
        <title>Expanding anaerobic alkane metabolism in the domain of Archaea.</title>
        <authorList>
            <person name="Wang Y."/>
            <person name="Wegener G."/>
            <person name="Hou J."/>
            <person name="Wang F."/>
            <person name="Xiao X."/>
        </authorList>
    </citation>
    <scope>NUCLEOTIDE SEQUENCE [LARGE SCALE GENOMIC DNA]</scope>
    <source>
        <strain evidence="2">WYZ-LMO10</strain>
    </source>
</reference>
<organism evidence="2 3">
    <name type="scientific">Thermoproteota archaeon</name>
    <dbReference type="NCBI Taxonomy" id="2056631"/>
    <lineage>
        <taxon>Archaea</taxon>
        <taxon>Thermoproteota</taxon>
    </lineage>
</organism>
<dbReference type="EMBL" id="QNVH01000021">
    <property type="protein sequence ID" value="TDA39124.1"/>
    <property type="molecule type" value="Genomic_DNA"/>
</dbReference>
<keyword evidence="1" id="KW-0812">Transmembrane</keyword>
<feature type="transmembrane region" description="Helical" evidence="1">
    <location>
        <begin position="6"/>
        <end position="34"/>
    </location>
</feature>
<comment type="caution">
    <text evidence="2">The sequence shown here is derived from an EMBL/GenBank/DDBJ whole genome shotgun (WGS) entry which is preliminary data.</text>
</comment>
<evidence type="ECO:0000313" key="3">
    <source>
        <dbReference type="Proteomes" id="UP000315399"/>
    </source>
</evidence>
<dbReference type="Proteomes" id="UP000315399">
    <property type="component" value="Unassembled WGS sequence"/>
</dbReference>
<proteinExistence type="predicted"/>
<gene>
    <name evidence="2" type="ORF">DSO08_03020</name>
</gene>
<dbReference type="AlphaFoldDB" id="A0A523BE14"/>
<name>A0A523BE14_9CREN</name>
<accession>A0A523BE14</accession>
<protein>
    <submittedName>
        <fullName evidence="2">Uncharacterized protein</fullName>
    </submittedName>
</protein>
<keyword evidence="1" id="KW-0472">Membrane</keyword>
<evidence type="ECO:0000313" key="2">
    <source>
        <dbReference type="EMBL" id="TDA39124.1"/>
    </source>
</evidence>
<evidence type="ECO:0000256" key="1">
    <source>
        <dbReference type="SAM" id="Phobius"/>
    </source>
</evidence>
<sequence length="69" mass="7905">MDLFLFVFAFMMGLMSLLSPCVLPVIPSYVAFLFGREKTGIIMGACHVYWDIRWRRRSGDPTLISWASS</sequence>